<dbReference type="VEuPathDB" id="FungiDB:BD410DRAFT_844710"/>
<proteinExistence type="predicted"/>
<dbReference type="EMBL" id="ML170253">
    <property type="protein sequence ID" value="TDL16035.1"/>
    <property type="molecule type" value="Genomic_DNA"/>
</dbReference>
<evidence type="ECO:0000313" key="1">
    <source>
        <dbReference type="EMBL" id="TDL16035.1"/>
    </source>
</evidence>
<dbReference type="Proteomes" id="UP000294933">
    <property type="component" value="Unassembled WGS sequence"/>
</dbReference>
<protein>
    <submittedName>
        <fullName evidence="1">Uncharacterized protein</fullName>
    </submittedName>
</protein>
<reference evidence="1 2" key="1">
    <citation type="submission" date="2018-06" db="EMBL/GenBank/DDBJ databases">
        <title>A transcriptomic atlas of mushroom development highlights an independent origin of complex multicellularity.</title>
        <authorList>
            <consortium name="DOE Joint Genome Institute"/>
            <person name="Krizsan K."/>
            <person name="Almasi E."/>
            <person name="Merenyi Z."/>
            <person name="Sahu N."/>
            <person name="Viragh M."/>
            <person name="Koszo T."/>
            <person name="Mondo S."/>
            <person name="Kiss B."/>
            <person name="Balint B."/>
            <person name="Kues U."/>
            <person name="Barry K."/>
            <person name="Hegedus J.C."/>
            <person name="Henrissat B."/>
            <person name="Johnson J."/>
            <person name="Lipzen A."/>
            <person name="Ohm R."/>
            <person name="Nagy I."/>
            <person name="Pangilinan J."/>
            <person name="Yan J."/>
            <person name="Xiong Y."/>
            <person name="Grigoriev I.V."/>
            <person name="Hibbett D.S."/>
            <person name="Nagy L.G."/>
        </authorList>
    </citation>
    <scope>NUCLEOTIDE SEQUENCE [LARGE SCALE GENOMIC DNA]</scope>
    <source>
        <strain evidence="1 2">SZMC22713</strain>
    </source>
</reference>
<dbReference type="AlphaFoldDB" id="A0A4Y7PLC0"/>
<organism evidence="1 2">
    <name type="scientific">Rickenella mellea</name>
    <dbReference type="NCBI Taxonomy" id="50990"/>
    <lineage>
        <taxon>Eukaryota</taxon>
        <taxon>Fungi</taxon>
        <taxon>Dikarya</taxon>
        <taxon>Basidiomycota</taxon>
        <taxon>Agaricomycotina</taxon>
        <taxon>Agaricomycetes</taxon>
        <taxon>Hymenochaetales</taxon>
        <taxon>Rickenellaceae</taxon>
        <taxon>Rickenella</taxon>
    </lineage>
</organism>
<evidence type="ECO:0000313" key="2">
    <source>
        <dbReference type="Proteomes" id="UP000294933"/>
    </source>
</evidence>
<sequence length="101" mass="11690">MVDTKHLTAAQFWLAERHRYPDTNIAWELAALVERTAEEFGYAFQLEENYNIDMHAELQYYQPGIYGPDINIFYRSPDHHHVIFPGDYVMKPLSPSSSVGG</sequence>
<keyword evidence="2" id="KW-1185">Reference proteome</keyword>
<accession>A0A4Y7PLC0</accession>
<gene>
    <name evidence="1" type="ORF">BD410DRAFT_844710</name>
</gene>
<name>A0A4Y7PLC0_9AGAM</name>